<name>A0A0C9YSH0_9AGAM</name>
<gene>
    <name evidence="1" type="ORF">PISMIDRAFT_621880</name>
</gene>
<dbReference type="HOGENOM" id="CLU_2038972_0_0_1"/>
<protein>
    <submittedName>
        <fullName evidence="1">Uncharacterized protein</fullName>
    </submittedName>
</protein>
<proteinExistence type="predicted"/>
<dbReference type="AlphaFoldDB" id="A0A0C9YSH0"/>
<sequence>MYESQSPASRLLTVRCGSIGMPVRLQHGTVFRQIFVHVRAEQGAPVSTSQYDGLQSNATTQWVVPQVWTSKSRRLRRGVVRADCFATLTCQRYGFLRRLRFSSRVVFEIGPEICGTVPALQ</sequence>
<dbReference type="EMBL" id="KN833781">
    <property type="protein sequence ID" value="KIK19621.1"/>
    <property type="molecule type" value="Genomic_DNA"/>
</dbReference>
<reference evidence="2" key="2">
    <citation type="submission" date="2015-01" db="EMBL/GenBank/DDBJ databases">
        <title>Evolutionary Origins and Diversification of the Mycorrhizal Mutualists.</title>
        <authorList>
            <consortium name="DOE Joint Genome Institute"/>
            <consortium name="Mycorrhizal Genomics Consortium"/>
            <person name="Kohler A."/>
            <person name="Kuo A."/>
            <person name="Nagy L.G."/>
            <person name="Floudas D."/>
            <person name="Copeland A."/>
            <person name="Barry K.W."/>
            <person name="Cichocki N."/>
            <person name="Veneault-Fourrey C."/>
            <person name="LaButti K."/>
            <person name="Lindquist E.A."/>
            <person name="Lipzen A."/>
            <person name="Lundell T."/>
            <person name="Morin E."/>
            <person name="Murat C."/>
            <person name="Riley R."/>
            <person name="Ohm R."/>
            <person name="Sun H."/>
            <person name="Tunlid A."/>
            <person name="Henrissat B."/>
            <person name="Grigoriev I.V."/>
            <person name="Hibbett D.S."/>
            <person name="Martin F."/>
        </authorList>
    </citation>
    <scope>NUCLEOTIDE SEQUENCE [LARGE SCALE GENOMIC DNA]</scope>
    <source>
        <strain evidence="2">441</strain>
    </source>
</reference>
<evidence type="ECO:0000313" key="1">
    <source>
        <dbReference type="EMBL" id="KIK19621.1"/>
    </source>
</evidence>
<evidence type="ECO:0000313" key="2">
    <source>
        <dbReference type="Proteomes" id="UP000054018"/>
    </source>
</evidence>
<accession>A0A0C9YSH0</accession>
<reference evidence="1 2" key="1">
    <citation type="submission" date="2014-04" db="EMBL/GenBank/DDBJ databases">
        <authorList>
            <consortium name="DOE Joint Genome Institute"/>
            <person name="Kuo A."/>
            <person name="Kohler A."/>
            <person name="Costa M.D."/>
            <person name="Nagy L.G."/>
            <person name="Floudas D."/>
            <person name="Copeland A."/>
            <person name="Barry K.W."/>
            <person name="Cichocki N."/>
            <person name="Veneault-Fourrey C."/>
            <person name="LaButti K."/>
            <person name="Lindquist E.A."/>
            <person name="Lipzen A."/>
            <person name="Lundell T."/>
            <person name="Morin E."/>
            <person name="Murat C."/>
            <person name="Sun H."/>
            <person name="Tunlid A."/>
            <person name="Henrissat B."/>
            <person name="Grigoriev I.V."/>
            <person name="Hibbett D.S."/>
            <person name="Martin F."/>
            <person name="Nordberg H.P."/>
            <person name="Cantor M.N."/>
            <person name="Hua S.X."/>
        </authorList>
    </citation>
    <scope>NUCLEOTIDE SEQUENCE [LARGE SCALE GENOMIC DNA]</scope>
    <source>
        <strain evidence="1 2">441</strain>
    </source>
</reference>
<organism evidence="1 2">
    <name type="scientific">Pisolithus microcarpus 441</name>
    <dbReference type="NCBI Taxonomy" id="765257"/>
    <lineage>
        <taxon>Eukaryota</taxon>
        <taxon>Fungi</taxon>
        <taxon>Dikarya</taxon>
        <taxon>Basidiomycota</taxon>
        <taxon>Agaricomycotina</taxon>
        <taxon>Agaricomycetes</taxon>
        <taxon>Agaricomycetidae</taxon>
        <taxon>Boletales</taxon>
        <taxon>Sclerodermatineae</taxon>
        <taxon>Pisolithaceae</taxon>
        <taxon>Pisolithus</taxon>
    </lineage>
</organism>
<keyword evidence="2" id="KW-1185">Reference proteome</keyword>
<dbReference type="Proteomes" id="UP000054018">
    <property type="component" value="Unassembled WGS sequence"/>
</dbReference>